<feature type="domain" description="Protein SirB1 N-terminal" evidence="2">
    <location>
        <begin position="54"/>
        <end position="204"/>
    </location>
</feature>
<dbReference type="PANTHER" id="PTHR31350">
    <property type="entry name" value="SI:DKEY-261L7.2"/>
    <property type="match status" value="1"/>
</dbReference>
<dbReference type="PANTHER" id="PTHR31350:SF27">
    <property type="entry name" value="HEMIMETHYLATED DNA-BINDING DOMAIN-CONTAINING PROTEIN"/>
    <property type="match status" value="1"/>
</dbReference>
<sequence>MMGNSQLQAIPRHTHPLAYRIFTEQLGSLHETQALLRAAIAISIHALEDVQIENIEKQLSDIASRVRSRARSGNRTALLAHLHEALFIEEGLAGHSHAHHLAINNYLPVAISSKRGLPVVMSLIYLVVGQQVGLEIQGLAPPGHFFVRVLTDEGWVIIDPFFRGELLTRDEAYSRLDQIHGRQLDRDDRYLAPIDHAQWIERILANLTFLFAASDWKEDHAAMLELSEVLRKSRA</sequence>
<dbReference type="Proteomes" id="UP000001887">
    <property type="component" value="Chromosome"/>
</dbReference>
<reference evidence="3 4" key="1">
    <citation type="journal article" date="2009" name="Stand. Genomic Sci.">
        <title>Complete genome sequence of Pirellula staleyi type strain (ATCC 27377).</title>
        <authorList>
            <person name="Clum A."/>
            <person name="Tindall B.J."/>
            <person name="Sikorski J."/>
            <person name="Ivanova N."/>
            <person name="Mavrommatis K."/>
            <person name="Lucas S."/>
            <person name="Glavina del Rio T."/>
            <person name="Nolan M."/>
            <person name="Chen F."/>
            <person name="Tice H."/>
            <person name="Pitluck S."/>
            <person name="Cheng J.F."/>
            <person name="Chertkov O."/>
            <person name="Brettin T."/>
            <person name="Han C."/>
            <person name="Detter J.C."/>
            <person name="Kuske C."/>
            <person name="Bruce D."/>
            <person name="Goodwin L."/>
            <person name="Ovchinikova G."/>
            <person name="Pati A."/>
            <person name="Mikhailova N."/>
            <person name="Chen A."/>
            <person name="Palaniappan K."/>
            <person name="Land M."/>
            <person name="Hauser L."/>
            <person name="Chang Y.J."/>
            <person name="Jeffries C.D."/>
            <person name="Chain P."/>
            <person name="Rohde M."/>
            <person name="Goker M."/>
            <person name="Bristow J."/>
            <person name="Eisen J.A."/>
            <person name="Markowitz V."/>
            <person name="Hugenholtz P."/>
            <person name="Kyrpides N.C."/>
            <person name="Klenk H.P."/>
            <person name="Lapidus A."/>
        </authorList>
    </citation>
    <scope>NUCLEOTIDE SEQUENCE [LARGE SCALE GENOMIC DNA]</scope>
    <source>
        <strain evidence="4">ATCC 27377 / DSM 6068 / ICPB 4128</strain>
    </source>
</reference>
<keyword evidence="4" id="KW-1185">Reference proteome</keyword>
<dbReference type="HOGENOM" id="CLU_1179350_0_0_0"/>
<dbReference type="OrthoDB" id="232498at2"/>
<dbReference type="KEGG" id="psl:Psta_2855"/>
<dbReference type="AlphaFoldDB" id="D2R8H9"/>
<name>D2R8H9_PIRSD</name>
<proteinExistence type="inferred from homology"/>
<dbReference type="EMBL" id="CP001848">
    <property type="protein sequence ID" value="ADB17520.1"/>
    <property type="molecule type" value="Genomic_DNA"/>
</dbReference>
<dbReference type="STRING" id="530564.Psta_2855"/>
<dbReference type="Pfam" id="PF13369">
    <property type="entry name" value="Transglut_core2"/>
    <property type="match status" value="1"/>
</dbReference>
<gene>
    <name evidence="3" type="ordered locus">Psta_2855</name>
</gene>
<evidence type="ECO:0000313" key="4">
    <source>
        <dbReference type="Proteomes" id="UP000001887"/>
    </source>
</evidence>
<protein>
    <recommendedName>
        <fullName evidence="2">Protein SirB1 N-terminal domain-containing protein</fullName>
    </recommendedName>
</protein>
<dbReference type="eggNOG" id="COG2912">
    <property type="taxonomic scope" value="Bacteria"/>
</dbReference>
<organism evidence="3 4">
    <name type="scientific">Pirellula staleyi (strain ATCC 27377 / DSM 6068 / ICPB 4128)</name>
    <name type="common">Pirella staleyi</name>
    <dbReference type="NCBI Taxonomy" id="530564"/>
    <lineage>
        <taxon>Bacteria</taxon>
        <taxon>Pseudomonadati</taxon>
        <taxon>Planctomycetota</taxon>
        <taxon>Planctomycetia</taxon>
        <taxon>Pirellulales</taxon>
        <taxon>Pirellulaceae</taxon>
        <taxon>Pirellula</taxon>
    </lineage>
</organism>
<accession>D2R8H9</accession>
<evidence type="ECO:0000256" key="1">
    <source>
        <dbReference type="ARBA" id="ARBA00007100"/>
    </source>
</evidence>
<dbReference type="InterPro" id="IPR032698">
    <property type="entry name" value="SirB1_N"/>
</dbReference>
<evidence type="ECO:0000313" key="3">
    <source>
        <dbReference type="EMBL" id="ADB17520.1"/>
    </source>
</evidence>
<comment type="similarity">
    <text evidence="1">Belongs to the UPF0162 family.</text>
</comment>
<evidence type="ECO:0000259" key="2">
    <source>
        <dbReference type="Pfam" id="PF13369"/>
    </source>
</evidence>